<keyword evidence="3" id="KW-1185">Reference proteome</keyword>
<evidence type="ECO:0000256" key="1">
    <source>
        <dbReference type="SAM" id="Phobius"/>
    </source>
</evidence>
<keyword evidence="1" id="KW-1133">Transmembrane helix</keyword>
<dbReference type="AlphaFoldDB" id="A0A1F5LL00"/>
<name>A0A1F5LL00_PENAI</name>
<dbReference type="EMBL" id="LXJU01000007">
    <property type="protein sequence ID" value="OGE53601.1"/>
    <property type="molecule type" value="Genomic_DNA"/>
</dbReference>
<feature type="transmembrane region" description="Helical" evidence="1">
    <location>
        <begin position="388"/>
        <end position="412"/>
    </location>
</feature>
<reference evidence="2 3" key="1">
    <citation type="journal article" date="2016" name="Sci. Rep.">
        <title>Penicillium arizonense, a new, genome sequenced fungal species, reveals a high chemical diversity in secreted metabolites.</title>
        <authorList>
            <person name="Grijseels S."/>
            <person name="Nielsen J.C."/>
            <person name="Randelovic M."/>
            <person name="Nielsen J."/>
            <person name="Nielsen K.F."/>
            <person name="Workman M."/>
            <person name="Frisvad J.C."/>
        </authorList>
    </citation>
    <scope>NUCLEOTIDE SEQUENCE [LARGE SCALE GENOMIC DNA]</scope>
    <source>
        <strain evidence="2 3">CBS 141311</strain>
    </source>
</reference>
<evidence type="ECO:0000313" key="3">
    <source>
        <dbReference type="Proteomes" id="UP000177622"/>
    </source>
</evidence>
<dbReference type="Proteomes" id="UP000177622">
    <property type="component" value="Unassembled WGS sequence"/>
</dbReference>
<keyword evidence="1" id="KW-0472">Membrane</keyword>
<feature type="transmembrane region" description="Helical" evidence="1">
    <location>
        <begin position="302"/>
        <end position="324"/>
    </location>
</feature>
<organism evidence="2 3">
    <name type="scientific">Penicillium arizonense</name>
    <dbReference type="NCBI Taxonomy" id="1835702"/>
    <lineage>
        <taxon>Eukaryota</taxon>
        <taxon>Fungi</taxon>
        <taxon>Dikarya</taxon>
        <taxon>Ascomycota</taxon>
        <taxon>Pezizomycotina</taxon>
        <taxon>Eurotiomycetes</taxon>
        <taxon>Eurotiomycetidae</taxon>
        <taxon>Eurotiales</taxon>
        <taxon>Aspergillaceae</taxon>
        <taxon>Penicillium</taxon>
    </lineage>
</organism>
<keyword evidence="1" id="KW-0812">Transmembrane</keyword>
<protein>
    <submittedName>
        <fullName evidence="2">Uncharacterized protein</fullName>
    </submittedName>
</protein>
<comment type="caution">
    <text evidence="2">The sequence shown here is derived from an EMBL/GenBank/DDBJ whole genome shotgun (WGS) entry which is preliminary data.</text>
</comment>
<sequence>MPMSSNVNELDPFPYAKIARNKDNFEEDIRKLEAYTGLFEFNVCIPPWLVQEGTPFHVVPPRYTISGTCDLPPGYELAYVPSTAVVEPLSIAERLRFNGQDPQNLSSIYSFGPPLIALIQIVYASVTIYQSRGNQVDTYGYAAFGFTVIPYLIMSTVNLLGNMVTHSYPSIYLVHTELMDEASHRGGIFAGAVATLKSEPLSVNNKFVFSGLCQRRQGYLWEFEVGKLYRPGEIEPDGPMEGRPRNFSYPIRATDNGISDAVAPSSNESLSSKDEEAKSRLIIVCPTCYNFKVSFTRSLPPMISPAAMFISSLPLIAIGVLSHFKAGSSTVAQRIWILGSIVLRMVNVTNPMFADWIIHTTIDNPALAKLRGLNLADPREEKYFYLDFGLFFLLILLLCVITTPAIGHFVVVGQMLYEC</sequence>
<feature type="transmembrane region" description="Helical" evidence="1">
    <location>
        <begin position="141"/>
        <end position="160"/>
    </location>
</feature>
<dbReference type="GeneID" id="34575915"/>
<proteinExistence type="predicted"/>
<dbReference type="RefSeq" id="XP_022489039.1">
    <property type="nucleotide sequence ID" value="XM_022631181.1"/>
</dbReference>
<feature type="transmembrane region" description="Helical" evidence="1">
    <location>
        <begin position="108"/>
        <end position="129"/>
    </location>
</feature>
<accession>A0A1F5LL00</accession>
<evidence type="ECO:0000313" key="2">
    <source>
        <dbReference type="EMBL" id="OGE53601.1"/>
    </source>
</evidence>
<dbReference type="OrthoDB" id="5406607at2759"/>
<gene>
    <name evidence="2" type="ORF">PENARI_c007G10699</name>
</gene>